<dbReference type="EMBL" id="LUTU01000002">
    <property type="protein sequence ID" value="OAJ69103.1"/>
    <property type="molecule type" value="Genomic_DNA"/>
</dbReference>
<reference evidence="1 2" key="1">
    <citation type="submission" date="2016-03" db="EMBL/GenBank/DDBJ databases">
        <title>Draft genome sequence of Gluconobacter cerinus strain CECT 9110.</title>
        <authorList>
            <person name="Sainz F."/>
            <person name="Mas A."/>
            <person name="Torija M.J."/>
        </authorList>
    </citation>
    <scope>NUCLEOTIDE SEQUENCE [LARGE SCALE GENOMIC DNA]</scope>
    <source>
        <strain evidence="1 2">CECT 9110</strain>
    </source>
</reference>
<protein>
    <recommendedName>
        <fullName evidence="3">SpoVT-AbrB domain-containing protein</fullName>
    </recommendedName>
</protein>
<dbReference type="AlphaFoldDB" id="A0A1B6VPH1"/>
<accession>A0A1B6VPH1</accession>
<evidence type="ECO:0000313" key="2">
    <source>
        <dbReference type="Proteomes" id="UP000077786"/>
    </source>
</evidence>
<organism evidence="1 2">
    <name type="scientific">Gluconobacter cerinus</name>
    <dbReference type="NCBI Taxonomy" id="38307"/>
    <lineage>
        <taxon>Bacteria</taxon>
        <taxon>Pseudomonadati</taxon>
        <taxon>Pseudomonadota</taxon>
        <taxon>Alphaproteobacteria</taxon>
        <taxon>Acetobacterales</taxon>
        <taxon>Acetobacteraceae</taxon>
        <taxon>Gluconobacter</taxon>
    </lineage>
</organism>
<sequence length="146" mass="16295">MSHVRNTVKVTYGQIAFPLSVNDRFRTPEFYGTNNKNDLNSENDPKQGCSLFEQEISCMIRVNVMPNGRLVLPVGLRKSLGVEKGGQLMAEIVDGQVRLMTPDASLDRARALFRKYVPAGTSISDEVIAERRAENALDSHDDEAKR</sequence>
<gene>
    <name evidence="1" type="ORF">A0123_00157</name>
</gene>
<dbReference type="InterPro" id="IPR037914">
    <property type="entry name" value="SpoVT-AbrB_sf"/>
</dbReference>
<dbReference type="Proteomes" id="UP000077786">
    <property type="component" value="Unassembled WGS sequence"/>
</dbReference>
<dbReference type="SUPFAM" id="SSF89447">
    <property type="entry name" value="AbrB/MazE/MraZ-like"/>
    <property type="match status" value="1"/>
</dbReference>
<name>A0A1B6VPH1_9PROT</name>
<evidence type="ECO:0000313" key="1">
    <source>
        <dbReference type="EMBL" id="OAJ69103.1"/>
    </source>
</evidence>
<comment type="caution">
    <text evidence="1">The sequence shown here is derived from an EMBL/GenBank/DDBJ whole genome shotgun (WGS) entry which is preliminary data.</text>
</comment>
<dbReference type="PATRIC" id="fig|38307.3.peg.161"/>
<evidence type="ECO:0008006" key="3">
    <source>
        <dbReference type="Google" id="ProtNLM"/>
    </source>
</evidence>
<proteinExistence type="predicted"/>